<sequence length="247" mass="27648">MTVQSGGRSNERLPHRRGRDPEDTARCGRPASSALEGTINESVTTVDATPDTPEPLGERAVRTRTAILEATRTLFLERGYGGTRINNITDACGISRAGFYTYFRGKREVFTVLGEQSFRDIIHVVTELDQLPQPIESIDLAGWVRRYFAFMDVHGAFILSSAQSAPEDEEFRAGSARLQMRTAWIVGMSLRNRQRVPTDTPETLGLAVLAMLDRSWYYCRGQKLPVDERDLIRTVAMTIRSVLDHAA</sequence>
<keyword evidence="1 2" id="KW-0238">DNA-binding</keyword>
<protein>
    <submittedName>
        <fullName evidence="5">Transcriptional regulator, TetR family</fullName>
    </submittedName>
</protein>
<proteinExistence type="predicted"/>
<evidence type="ECO:0000256" key="1">
    <source>
        <dbReference type="ARBA" id="ARBA00023125"/>
    </source>
</evidence>
<evidence type="ECO:0000259" key="4">
    <source>
        <dbReference type="PROSITE" id="PS50977"/>
    </source>
</evidence>
<dbReference type="SUPFAM" id="SSF46689">
    <property type="entry name" value="Homeodomain-like"/>
    <property type="match status" value="1"/>
</dbReference>
<feature type="domain" description="HTH tetR-type" evidence="4">
    <location>
        <begin position="61"/>
        <end position="121"/>
    </location>
</feature>
<dbReference type="EMBL" id="FRCS01000003">
    <property type="protein sequence ID" value="SHN16328.1"/>
    <property type="molecule type" value="Genomic_DNA"/>
</dbReference>
<dbReference type="InterPro" id="IPR001647">
    <property type="entry name" value="HTH_TetR"/>
</dbReference>
<evidence type="ECO:0000313" key="5">
    <source>
        <dbReference type="EMBL" id="SHN16328.1"/>
    </source>
</evidence>
<dbReference type="Gene3D" id="1.10.357.10">
    <property type="entry name" value="Tetracycline Repressor, domain 2"/>
    <property type="match status" value="1"/>
</dbReference>
<evidence type="ECO:0000313" key="6">
    <source>
        <dbReference type="Proteomes" id="UP000184440"/>
    </source>
</evidence>
<feature type="region of interest" description="Disordered" evidence="3">
    <location>
        <begin position="1"/>
        <end position="30"/>
    </location>
</feature>
<dbReference type="InterPro" id="IPR009057">
    <property type="entry name" value="Homeodomain-like_sf"/>
</dbReference>
<dbReference type="Proteomes" id="UP000184440">
    <property type="component" value="Unassembled WGS sequence"/>
</dbReference>
<dbReference type="PANTHER" id="PTHR30055:SF146">
    <property type="entry name" value="HTH-TYPE TRANSCRIPTIONAL DUAL REGULATOR CECR"/>
    <property type="match status" value="1"/>
</dbReference>
<reference evidence="5 6" key="1">
    <citation type="submission" date="2016-11" db="EMBL/GenBank/DDBJ databases">
        <authorList>
            <person name="Jaros S."/>
            <person name="Januszkiewicz K."/>
            <person name="Wedrychowicz H."/>
        </authorList>
    </citation>
    <scope>NUCLEOTIDE SEQUENCE [LARGE SCALE GENOMIC DNA]</scope>
    <source>
        <strain evidence="5 6">DSM 46144</strain>
    </source>
</reference>
<dbReference type="PROSITE" id="PS50977">
    <property type="entry name" value="HTH_TETR_2"/>
    <property type="match status" value="1"/>
</dbReference>
<evidence type="ECO:0000256" key="2">
    <source>
        <dbReference type="PROSITE-ProRule" id="PRU00335"/>
    </source>
</evidence>
<dbReference type="STRING" id="134849.SAMN05443668_103347"/>
<name>A0A1M7PGX2_9ACTN</name>
<dbReference type="Pfam" id="PF00440">
    <property type="entry name" value="TetR_N"/>
    <property type="match status" value="1"/>
</dbReference>
<gene>
    <name evidence="5" type="ORF">SAMN05443668_103347</name>
</gene>
<dbReference type="PANTHER" id="PTHR30055">
    <property type="entry name" value="HTH-TYPE TRANSCRIPTIONAL REGULATOR RUTR"/>
    <property type="match status" value="1"/>
</dbReference>
<dbReference type="PRINTS" id="PR00455">
    <property type="entry name" value="HTHTETR"/>
</dbReference>
<evidence type="ECO:0000256" key="3">
    <source>
        <dbReference type="SAM" id="MobiDB-lite"/>
    </source>
</evidence>
<dbReference type="AlphaFoldDB" id="A0A1M7PGX2"/>
<dbReference type="GO" id="GO:0003700">
    <property type="term" value="F:DNA-binding transcription factor activity"/>
    <property type="evidence" value="ECO:0007669"/>
    <property type="project" value="TreeGrafter"/>
</dbReference>
<organism evidence="5 6">
    <name type="scientific">Cryptosporangium aurantiacum</name>
    <dbReference type="NCBI Taxonomy" id="134849"/>
    <lineage>
        <taxon>Bacteria</taxon>
        <taxon>Bacillati</taxon>
        <taxon>Actinomycetota</taxon>
        <taxon>Actinomycetes</taxon>
        <taxon>Cryptosporangiales</taxon>
        <taxon>Cryptosporangiaceae</taxon>
        <taxon>Cryptosporangium</taxon>
    </lineage>
</organism>
<feature type="compositionally biased region" description="Basic and acidic residues" evidence="3">
    <location>
        <begin position="9"/>
        <end position="26"/>
    </location>
</feature>
<accession>A0A1M7PGX2</accession>
<dbReference type="GO" id="GO:0000976">
    <property type="term" value="F:transcription cis-regulatory region binding"/>
    <property type="evidence" value="ECO:0007669"/>
    <property type="project" value="TreeGrafter"/>
</dbReference>
<keyword evidence="6" id="KW-1185">Reference proteome</keyword>
<dbReference type="InterPro" id="IPR050109">
    <property type="entry name" value="HTH-type_TetR-like_transc_reg"/>
</dbReference>
<feature type="DNA-binding region" description="H-T-H motif" evidence="2">
    <location>
        <begin position="84"/>
        <end position="103"/>
    </location>
</feature>